<dbReference type="Proteomes" id="UP000254424">
    <property type="component" value="Unassembled WGS sequence"/>
</dbReference>
<evidence type="ECO:0000313" key="3">
    <source>
        <dbReference type="Proteomes" id="UP000254424"/>
    </source>
</evidence>
<sequence length="279" mass="31679">MLYAVPGFRSSKCIQRSYSEELHPAGFMADMDHAVFLDHSENKPACSGQGYGQQMVMSMKKILRKERETFSIMTNMKEILGDFNALADARKKSSLLVKLAFGFCALTVSAVLFFSYSLLSSMGNKILVVNENGEYLKQKAMDTDKLYEELLRAHCSSTAYYLNSFDRLSWQENQAHALFLVSKPDATAIFAKYRADRAYGDALELGAVYRNKFEKIISLSVENGQYHVIFSSVLTIINGSETKEVRIISEGTAIRVRPRFPENISGFFFRTYNQQYENL</sequence>
<gene>
    <name evidence="2" type="ORF">NCTC11155_00042</name>
</gene>
<protein>
    <submittedName>
        <fullName evidence="2">Transmembrane protein</fullName>
    </submittedName>
</protein>
<evidence type="ECO:0000313" key="2">
    <source>
        <dbReference type="EMBL" id="SUV28096.1"/>
    </source>
</evidence>
<dbReference type="EMBL" id="UFSX01000001">
    <property type="protein sequence ID" value="SUV28096.1"/>
    <property type="molecule type" value="Genomic_DNA"/>
</dbReference>
<accession>A0A380YJ12</accession>
<feature type="transmembrane region" description="Helical" evidence="1">
    <location>
        <begin position="99"/>
        <end position="119"/>
    </location>
</feature>
<organism evidence="2 3">
    <name type="scientific">Bacteroides eggerthii</name>
    <dbReference type="NCBI Taxonomy" id="28111"/>
    <lineage>
        <taxon>Bacteria</taxon>
        <taxon>Pseudomonadati</taxon>
        <taxon>Bacteroidota</taxon>
        <taxon>Bacteroidia</taxon>
        <taxon>Bacteroidales</taxon>
        <taxon>Bacteroidaceae</taxon>
        <taxon>Bacteroides</taxon>
    </lineage>
</organism>
<keyword evidence="1" id="KW-1133">Transmembrane helix</keyword>
<evidence type="ECO:0000256" key="1">
    <source>
        <dbReference type="SAM" id="Phobius"/>
    </source>
</evidence>
<keyword evidence="1" id="KW-0472">Membrane</keyword>
<keyword evidence="1 2" id="KW-0812">Transmembrane</keyword>
<reference evidence="2 3" key="1">
    <citation type="submission" date="2018-06" db="EMBL/GenBank/DDBJ databases">
        <authorList>
            <consortium name="Pathogen Informatics"/>
            <person name="Doyle S."/>
        </authorList>
    </citation>
    <scope>NUCLEOTIDE SEQUENCE [LARGE SCALE GENOMIC DNA]</scope>
    <source>
        <strain evidence="2 3">NCTC11155</strain>
    </source>
</reference>
<dbReference type="AlphaFoldDB" id="A0A380YJ12"/>
<proteinExistence type="predicted"/>
<dbReference type="STRING" id="483216.BACEGG_00566"/>
<name>A0A380YJ12_9BACE</name>